<gene>
    <name evidence="2" type="ORF">ACFQ1S_29305</name>
</gene>
<keyword evidence="3" id="KW-1185">Reference proteome</keyword>
<evidence type="ECO:0000259" key="1">
    <source>
        <dbReference type="SMART" id="SM00470"/>
    </source>
</evidence>
<sequence>MGPADFLRTAGQDQDHVRTLVDLDGQLPPIIVHRQSMRVIDGMHRLAAAKLRGQRKIDVVFFDGSDFDAFILAVRANVDHGFPLSRADRVAAAVRIVRERPHLSDAAIGEIAGVSGKTVAAARRRSSSENAGLNARTGRD</sequence>
<feature type="domain" description="ParB-like N-terminal" evidence="1">
    <location>
        <begin position="3"/>
        <end position="78"/>
    </location>
</feature>
<protein>
    <submittedName>
        <fullName evidence="2">ParB/RepB/Spo0J family partition protein</fullName>
    </submittedName>
</protein>
<accession>A0ABW3MJV0</accession>
<name>A0ABW3MJV0_9PSEU</name>
<dbReference type="Proteomes" id="UP001597045">
    <property type="component" value="Unassembled WGS sequence"/>
</dbReference>
<dbReference type="EMBL" id="JBHTIS010002119">
    <property type="protein sequence ID" value="MFD1049345.1"/>
    <property type="molecule type" value="Genomic_DNA"/>
</dbReference>
<dbReference type="SUPFAM" id="SSF110849">
    <property type="entry name" value="ParB/Sulfiredoxin"/>
    <property type="match status" value="1"/>
</dbReference>
<dbReference type="InterPro" id="IPR003115">
    <property type="entry name" value="ParB_N"/>
</dbReference>
<feature type="non-terminal residue" evidence="2">
    <location>
        <position position="140"/>
    </location>
</feature>
<dbReference type="Gene3D" id="3.90.1530.10">
    <property type="entry name" value="Conserved hypothetical protein from pyrococcus furiosus pfu- 392566-001, ParB domain"/>
    <property type="match status" value="1"/>
</dbReference>
<dbReference type="InterPro" id="IPR036086">
    <property type="entry name" value="ParB/Sulfiredoxin_sf"/>
</dbReference>
<dbReference type="SMART" id="SM00470">
    <property type="entry name" value="ParB"/>
    <property type="match status" value="1"/>
</dbReference>
<reference evidence="3" key="1">
    <citation type="journal article" date="2019" name="Int. J. Syst. Evol. Microbiol.">
        <title>The Global Catalogue of Microorganisms (GCM) 10K type strain sequencing project: providing services to taxonomists for standard genome sequencing and annotation.</title>
        <authorList>
            <consortium name="The Broad Institute Genomics Platform"/>
            <consortium name="The Broad Institute Genome Sequencing Center for Infectious Disease"/>
            <person name="Wu L."/>
            <person name="Ma J."/>
        </authorList>
    </citation>
    <scope>NUCLEOTIDE SEQUENCE [LARGE SCALE GENOMIC DNA]</scope>
    <source>
        <strain evidence="3">JCM 31486</strain>
    </source>
</reference>
<evidence type="ECO:0000313" key="2">
    <source>
        <dbReference type="EMBL" id="MFD1049345.1"/>
    </source>
</evidence>
<comment type="caution">
    <text evidence="2">The sequence shown here is derived from an EMBL/GenBank/DDBJ whole genome shotgun (WGS) entry which is preliminary data.</text>
</comment>
<proteinExistence type="predicted"/>
<organism evidence="2 3">
    <name type="scientific">Kibdelosporangium lantanae</name>
    <dbReference type="NCBI Taxonomy" id="1497396"/>
    <lineage>
        <taxon>Bacteria</taxon>
        <taxon>Bacillati</taxon>
        <taxon>Actinomycetota</taxon>
        <taxon>Actinomycetes</taxon>
        <taxon>Pseudonocardiales</taxon>
        <taxon>Pseudonocardiaceae</taxon>
        <taxon>Kibdelosporangium</taxon>
    </lineage>
</organism>
<evidence type="ECO:0000313" key="3">
    <source>
        <dbReference type="Proteomes" id="UP001597045"/>
    </source>
</evidence>